<dbReference type="SUPFAM" id="SSF64182">
    <property type="entry name" value="DHH phosphoesterases"/>
    <property type="match status" value="1"/>
</dbReference>
<dbReference type="PANTHER" id="PTHR12112">
    <property type="entry name" value="BNIP - RELATED"/>
    <property type="match status" value="1"/>
</dbReference>
<dbReference type="AlphaFoldDB" id="A0A0V0QE12"/>
<name>A0A0V0QE12_PSEPJ</name>
<dbReference type="PANTHER" id="PTHR12112:SF39">
    <property type="entry name" value="EG:152A3.5 PROTEIN (FBGN0003116_PN PROTEIN)"/>
    <property type="match status" value="1"/>
</dbReference>
<comment type="caution">
    <text evidence="1">The sequence shown here is derived from an EMBL/GenBank/DDBJ whole genome shotgun (WGS) entry which is preliminary data.</text>
</comment>
<sequence>MQKKFQSFGSYLEFSRKQFLLLNQNFGENIQKYQKISLVYGNESADLDSCLGSSTLAFYYNILKNQENQVEKQQKLFVPVINCCQRDIETKFEFISLLEKYQISLESLVYKDSFDLDCFINKIKQQQFDGFELILYDHNKPDTNLMKFKNYVKQIIDHHADETDQIYEKGSFGYSVIAIEPKFFLELQDFEQKIQDFIQENSLKALFLLFVYPQQQNKTVFERQFIFICEDQDVKQKVQNTLVQNMKYEFRNYDEKFEKFAKHYFALYDVTSTFSRKLLEPIVRDIKF</sequence>
<organism evidence="1 2">
    <name type="scientific">Pseudocohnilembus persalinus</name>
    <name type="common">Ciliate</name>
    <dbReference type="NCBI Taxonomy" id="266149"/>
    <lineage>
        <taxon>Eukaryota</taxon>
        <taxon>Sar</taxon>
        <taxon>Alveolata</taxon>
        <taxon>Ciliophora</taxon>
        <taxon>Intramacronucleata</taxon>
        <taxon>Oligohymenophorea</taxon>
        <taxon>Scuticociliatia</taxon>
        <taxon>Philasterida</taxon>
        <taxon>Pseudocohnilembidae</taxon>
        <taxon>Pseudocohnilembus</taxon>
    </lineage>
</organism>
<dbReference type="EMBL" id="LDAU01000189">
    <property type="protein sequence ID" value="KRX00444.1"/>
    <property type="molecule type" value="Genomic_DNA"/>
</dbReference>
<accession>A0A0V0QE12</accession>
<dbReference type="GO" id="GO:0004309">
    <property type="term" value="F:exopolyphosphatase activity"/>
    <property type="evidence" value="ECO:0007669"/>
    <property type="project" value="TreeGrafter"/>
</dbReference>
<dbReference type="Gene3D" id="3.90.1640.10">
    <property type="entry name" value="inorganic pyrophosphatase (n-terminal core)"/>
    <property type="match status" value="1"/>
</dbReference>
<evidence type="ECO:0000313" key="1">
    <source>
        <dbReference type="EMBL" id="KRX00444.1"/>
    </source>
</evidence>
<protein>
    <submittedName>
        <fullName evidence="1">Uncharacterized protein</fullName>
    </submittedName>
</protein>
<dbReference type="Proteomes" id="UP000054937">
    <property type="component" value="Unassembled WGS sequence"/>
</dbReference>
<dbReference type="InterPro" id="IPR038763">
    <property type="entry name" value="DHH_sf"/>
</dbReference>
<dbReference type="GO" id="GO:0005737">
    <property type="term" value="C:cytoplasm"/>
    <property type="evidence" value="ECO:0007669"/>
    <property type="project" value="TreeGrafter"/>
</dbReference>
<dbReference type="InParanoid" id="A0A0V0QE12"/>
<reference evidence="1 2" key="1">
    <citation type="journal article" date="2015" name="Sci. Rep.">
        <title>Genome of the facultative scuticociliatosis pathogen Pseudocohnilembus persalinus provides insight into its virulence through horizontal gene transfer.</title>
        <authorList>
            <person name="Xiong J."/>
            <person name="Wang G."/>
            <person name="Cheng J."/>
            <person name="Tian M."/>
            <person name="Pan X."/>
            <person name="Warren A."/>
            <person name="Jiang C."/>
            <person name="Yuan D."/>
            <person name="Miao W."/>
        </authorList>
    </citation>
    <scope>NUCLEOTIDE SEQUENCE [LARGE SCALE GENOMIC DNA]</scope>
    <source>
        <strain evidence="1">36N120E</strain>
    </source>
</reference>
<proteinExistence type="predicted"/>
<gene>
    <name evidence="1" type="ORF">PPERSA_03177</name>
</gene>
<keyword evidence="2" id="KW-1185">Reference proteome</keyword>
<evidence type="ECO:0000313" key="2">
    <source>
        <dbReference type="Proteomes" id="UP000054937"/>
    </source>
</evidence>
<dbReference type="OrthoDB" id="374045at2759"/>